<dbReference type="SMART" id="SM01349">
    <property type="entry name" value="TOG"/>
    <property type="match status" value="5"/>
</dbReference>
<evidence type="ECO:0000256" key="1">
    <source>
        <dbReference type="ARBA" id="ARBA00004300"/>
    </source>
</evidence>
<organism evidence="17 18">
    <name type="scientific">Gryllus longicercus</name>
    <dbReference type="NCBI Taxonomy" id="2509291"/>
    <lineage>
        <taxon>Eukaryota</taxon>
        <taxon>Metazoa</taxon>
        <taxon>Ecdysozoa</taxon>
        <taxon>Arthropoda</taxon>
        <taxon>Hexapoda</taxon>
        <taxon>Insecta</taxon>
        <taxon>Pterygota</taxon>
        <taxon>Neoptera</taxon>
        <taxon>Polyneoptera</taxon>
        <taxon>Orthoptera</taxon>
        <taxon>Ensifera</taxon>
        <taxon>Gryllidea</taxon>
        <taxon>Grylloidea</taxon>
        <taxon>Gryllidae</taxon>
        <taxon>Gryllinae</taxon>
        <taxon>Gryllus</taxon>
    </lineage>
</organism>
<keyword evidence="18" id="KW-1185">Reference proteome</keyword>
<evidence type="ECO:0000259" key="16">
    <source>
        <dbReference type="SMART" id="SM01349"/>
    </source>
</evidence>
<sequence>MEEGNEYLKLPVDEQCVHKLWKARVHGYEEAAKLFQQLDDEKSPEFSKYLGLVKKFVIDSNAVAQEKGLEAVLAFVENSAMAGKTVGEVMNGIVSKCIAAPKAKTKELAVQVTLMYIEIEKYEAVQEELLKGMEHKNPKIMAACVTAMTLALREFGIKIINIKPLVKKVPVLLEDRDKGVRDEGKAMVIEMYRWIGAALQPQLKDLKPVQVTELEAEFEKVKGERAVPTRYIKSQQQKQAALVASGGGGDGDDGDGNYACDAPEEIDPYDLMEPVDILSKLPKDFYEKVESKKWAERKEAMEALEQLLQAPKLESGDYGDLVRALKKIITKDTNVMVIALAAKCLAALGNGLKKRFQPYASACIPAILEKFREKKQNVVIALKEAIDAVFISTTIEAIQEDVLAALENKNPSVKAETAAFLARCFTKCTPAVLNKKILKAYTTSLLKLLNDPDPTVRDNSAEALGTAMKVVGEKVINPFMADIEAIKKTKIKECCDKAVIVAKVPVPKANDRPNTAPATVNRNDAEPTSNTGSAPKATKRAVTSAAPKKAAPKKQAANTGAKTEKIEREMTIEEVEQKAAEIFPEDVLSGLCDTNWKTRLSSVETFVQVINGMEPSEIPSQVMIQVLNKKPGLKDTNFQVLKARLEALKLLAEVSKLSSTSVELCVIDVAEKLGDPKNGVLAAEVLTSLAEASKLDLVGTLVLDFAFNQKSPKVQQEALNWLSNAIREFGLVIQPKKIIDKVKKALAATMPAVRTAGIQFVGTLYVYMGSQLTMLFENEKASLRQLIQAEFDKHAGESPPIPTRGASRNVSEDQDEDGSSEQLQEQQMNVRELMPRVDISSHITESLLEELKDKNWKVRNEAFQKLENILKENKFVTSNLGELPPVLAQRILDSNSNIAKTAIAFSQTLGIAMGSQCKNQVHVIFPSLLQSLSDNKQWIRSGAVSCMNAWGEQCGFKEFFKNEMIADVLKSDSPNLRTELWGWLAEKLTDLPPKSIPKEELLLCLPHLYANLEDRNADVRKNAQECILPFMLHLNYTTMAKATEKMKPASKSTIVGLLEKVRGSVPLKQPSAPAKTVSEDENTKTVKTAGAKAAAANKTAGKGKPAAKAGSRKKDDEADTSPVLQNNNMKHQRTIDEQKLKVLKWNFTTPREEFVELLKDQMTNAGVNKSLLANMFHSDFRYHLKAIDTLNEDLPGNGGATMANLDLILKWMTLRFFDTNPSVLIKGLEYLQLVFTMLIEEEYNMYENEAASFIPYLILKIGDPKDAVRNSVRGLFKQMEKVYPLTKLFGYIMEGLKSKNARQRTECLDLLGSLIEVYGVSVCNPSPSAALKEIAKQISDRDNSVRNAALNCVVQAYFLEGEKVYKMIGQVSDKDLCLLEERIKRAAKNRPARPSVPVSKTQQVPQQQQVQQPVESPPSSKVDMDENNQEDYSDNEEVAPVPVMRNIVPKPRPVSGPFGLDSKLLEQIEKETLDLSAPKLENFDLAEIWESPVNIPKTAFCGLGAKRDSSLPTALITAQPRQLDDCSTSSQVVDLAIAKVASSDLNEAWQANVQMEEMLNSDRANLLLGREDSLIKSCCVQLKLLYGNFDHDANLPKGYRTLLMLIIEFFDHKNLGNNVSEDALIELVENLLVLLVSGRVESFGEGHCYVRILNTILLRIIQFANPTNTTCTFLQILHKCAGSNNLPARFEELTLKCLWRLIKFLPDWEAELDILMVLQKIHNFLKDYPSSVWKKRECDNPIRTVKTILHTITKMVGGERILQYVTRIDNLSESELQPYLHRLVKKIKVEESKSKSKKPPHRLSKVTHEQLSEIFKKIGARETSQEGLELLYDFKEQHPEADVEPFLKKSSQFFQDYIERNLKIIGEKRKANDDNCYIIKSMSTTTSMSSLGMQESGGPGTPFSEAGDATILPRAAFVDHRNIHSHMREGDSEQGTKGAEYYLERLRTLQAQAGINPSSALDALKMQNNLGQGQITHDQDLNKQQIQDDLEMLQAQAHNTMSHAGDNVTATGIESLRKRLEAFKTSKR</sequence>
<dbReference type="Pfam" id="PF21041">
    <property type="entry name" value="XMAP215_CLASP_TOG"/>
    <property type="match status" value="4"/>
</dbReference>
<keyword evidence="8" id="KW-0498">Mitosis</keyword>
<dbReference type="InterPro" id="IPR034085">
    <property type="entry name" value="TOG"/>
</dbReference>
<dbReference type="Gene3D" id="1.25.10.10">
    <property type="entry name" value="Leucine-rich Repeat Variant"/>
    <property type="match status" value="5"/>
</dbReference>
<evidence type="ECO:0000313" key="17">
    <source>
        <dbReference type="EMBL" id="KAK7871614.1"/>
    </source>
</evidence>
<evidence type="ECO:0000256" key="10">
    <source>
        <dbReference type="ARBA" id="ARBA00023212"/>
    </source>
</evidence>
<dbReference type="PANTHER" id="PTHR12609">
    <property type="entry name" value="MICROTUBULE ASSOCIATED PROTEIN XMAP215"/>
    <property type="match status" value="1"/>
</dbReference>
<comment type="similarity">
    <text evidence="13">Belongs to the TOG/XMAP215 family.</text>
</comment>
<evidence type="ECO:0000256" key="4">
    <source>
        <dbReference type="ARBA" id="ARBA00022454"/>
    </source>
</evidence>
<feature type="compositionally biased region" description="Low complexity" evidence="15">
    <location>
        <begin position="1395"/>
        <end position="1421"/>
    </location>
</feature>
<dbReference type="Pfam" id="PF12348">
    <property type="entry name" value="CLASP_N"/>
    <property type="match status" value="1"/>
</dbReference>
<keyword evidence="5" id="KW-0963">Cytoplasm</keyword>
<keyword evidence="12" id="KW-0137">Centromere</keyword>
<evidence type="ECO:0000256" key="7">
    <source>
        <dbReference type="ARBA" id="ARBA00022737"/>
    </source>
</evidence>
<dbReference type="GO" id="GO:0000776">
    <property type="term" value="C:kinetochore"/>
    <property type="evidence" value="ECO:0007669"/>
    <property type="project" value="UniProtKB-KW"/>
</dbReference>
<evidence type="ECO:0000256" key="12">
    <source>
        <dbReference type="ARBA" id="ARBA00023328"/>
    </source>
</evidence>
<feature type="domain" description="TOG" evidence="16">
    <location>
        <begin position="569"/>
        <end position="800"/>
    </location>
</feature>
<feature type="compositionally biased region" description="Low complexity" evidence="15">
    <location>
        <begin position="1090"/>
        <end position="1109"/>
    </location>
</feature>
<dbReference type="FunFam" id="1.25.10.10:FF:000019">
    <property type="entry name" value="Cytoskeleton-associated protein 5"/>
    <property type="match status" value="1"/>
</dbReference>
<evidence type="ECO:0000256" key="14">
    <source>
        <dbReference type="PROSITE-ProRule" id="PRU00103"/>
    </source>
</evidence>
<feature type="repeat" description="HEAT" evidence="14">
    <location>
        <begin position="441"/>
        <end position="479"/>
    </location>
</feature>
<gene>
    <name evidence="17" type="ORF">R5R35_001801</name>
</gene>
<feature type="region of interest" description="Disordered" evidence="15">
    <location>
        <begin position="508"/>
        <end position="564"/>
    </location>
</feature>
<dbReference type="InterPro" id="IPR011989">
    <property type="entry name" value="ARM-like"/>
</dbReference>
<protein>
    <recommendedName>
        <fullName evidence="16">TOG domain-containing protein</fullName>
    </recommendedName>
</protein>
<evidence type="ECO:0000256" key="13">
    <source>
        <dbReference type="ARBA" id="ARBA00025722"/>
    </source>
</evidence>
<feature type="domain" description="TOG" evidence="16">
    <location>
        <begin position="832"/>
        <end position="1067"/>
    </location>
</feature>
<name>A0AAN9WEK7_9ORTH</name>
<evidence type="ECO:0000256" key="5">
    <source>
        <dbReference type="ARBA" id="ARBA00022490"/>
    </source>
</evidence>
<dbReference type="FunFam" id="1.25.10.10:FF:000052">
    <property type="entry name" value="Cytoskeleton associated protein 5"/>
    <property type="match status" value="1"/>
</dbReference>
<dbReference type="PROSITE" id="PS50077">
    <property type="entry name" value="HEAT_REPEAT"/>
    <property type="match status" value="1"/>
</dbReference>
<dbReference type="InterPro" id="IPR016024">
    <property type="entry name" value="ARM-type_fold"/>
</dbReference>
<dbReference type="InterPro" id="IPR021133">
    <property type="entry name" value="HEAT_type_2"/>
</dbReference>
<comment type="subcellular location">
    <subcellularLocation>
        <location evidence="2">Chromosome</location>
        <location evidence="2">Centromere</location>
        <location evidence="2">Kinetochore</location>
    </subcellularLocation>
    <subcellularLocation>
        <location evidence="1">Cytoplasm</location>
        <location evidence="1">Cytoskeleton</location>
        <location evidence="1">Microtubule organizing center</location>
        <location evidence="1">Centrosome</location>
    </subcellularLocation>
    <subcellularLocation>
        <location evidence="3">Cytoplasm</location>
        <location evidence="3">Cytoskeleton</location>
        <location evidence="3">Spindle pole</location>
    </subcellularLocation>
</comment>
<dbReference type="GO" id="GO:0005874">
    <property type="term" value="C:microtubule"/>
    <property type="evidence" value="ECO:0007669"/>
    <property type="project" value="UniProtKB-ARBA"/>
</dbReference>
<dbReference type="GO" id="GO:0061863">
    <property type="term" value="F:microtubule plus end polymerase"/>
    <property type="evidence" value="ECO:0007669"/>
    <property type="project" value="InterPro"/>
</dbReference>
<keyword evidence="7" id="KW-0677">Repeat</keyword>
<dbReference type="InterPro" id="IPR024395">
    <property type="entry name" value="CLASP_N_dom"/>
</dbReference>
<reference evidence="17 18" key="1">
    <citation type="submission" date="2024-03" db="EMBL/GenBank/DDBJ databases">
        <title>The genome assembly and annotation of the cricket Gryllus longicercus Weissman &amp; Gray.</title>
        <authorList>
            <person name="Szrajer S."/>
            <person name="Gray D."/>
            <person name="Ylla G."/>
        </authorList>
    </citation>
    <scope>NUCLEOTIDE SEQUENCE [LARGE SCALE GENOMIC DNA]</scope>
    <source>
        <strain evidence="17">DAG 2021-001</strain>
        <tissue evidence="17">Whole body minus gut</tissue>
    </source>
</reference>
<dbReference type="GO" id="GO:0046785">
    <property type="term" value="P:microtubule polymerization"/>
    <property type="evidence" value="ECO:0007669"/>
    <property type="project" value="InterPro"/>
</dbReference>
<evidence type="ECO:0000256" key="6">
    <source>
        <dbReference type="ARBA" id="ARBA00022618"/>
    </source>
</evidence>
<dbReference type="GO" id="GO:0000922">
    <property type="term" value="C:spindle pole"/>
    <property type="evidence" value="ECO:0007669"/>
    <property type="project" value="UniProtKB-SubCell"/>
</dbReference>
<dbReference type="GO" id="GO:0051010">
    <property type="term" value="F:microtubule plus-end binding"/>
    <property type="evidence" value="ECO:0007669"/>
    <property type="project" value="InterPro"/>
</dbReference>
<comment type="caution">
    <text evidence="17">The sequence shown here is derived from an EMBL/GenBank/DDBJ whole genome shotgun (WGS) entry which is preliminary data.</text>
</comment>
<feature type="compositionally biased region" description="Polar residues" evidence="15">
    <location>
        <begin position="512"/>
        <end position="533"/>
    </location>
</feature>
<dbReference type="FunFam" id="1.25.10.10:FF:000050">
    <property type="entry name" value="Cytoskeleton-associated protein 5 isoform X1"/>
    <property type="match status" value="1"/>
</dbReference>
<proteinExistence type="inferred from homology"/>
<evidence type="ECO:0000256" key="11">
    <source>
        <dbReference type="ARBA" id="ARBA00023306"/>
    </source>
</evidence>
<feature type="region of interest" description="Disordered" evidence="15">
    <location>
        <begin position="1066"/>
        <end position="1085"/>
    </location>
</feature>
<dbReference type="Proteomes" id="UP001378592">
    <property type="component" value="Unassembled WGS sequence"/>
</dbReference>
<evidence type="ECO:0000256" key="2">
    <source>
        <dbReference type="ARBA" id="ARBA00004629"/>
    </source>
</evidence>
<keyword evidence="6" id="KW-0132">Cell division</keyword>
<keyword evidence="11" id="KW-0131">Cell cycle</keyword>
<dbReference type="FunFam" id="1.25.10.10:FF:000068">
    <property type="entry name" value="cytoskeleton-associated protein 5 isoform X1"/>
    <property type="match status" value="1"/>
</dbReference>
<keyword evidence="10" id="KW-0206">Cytoskeleton</keyword>
<feature type="compositionally biased region" description="Low complexity" evidence="15">
    <location>
        <begin position="545"/>
        <end position="557"/>
    </location>
</feature>
<feature type="domain" description="TOG" evidence="16">
    <location>
        <begin position="1"/>
        <end position="227"/>
    </location>
</feature>
<evidence type="ECO:0000256" key="9">
    <source>
        <dbReference type="ARBA" id="ARBA00022838"/>
    </source>
</evidence>
<dbReference type="GO" id="GO:0051231">
    <property type="term" value="P:spindle elongation"/>
    <property type="evidence" value="ECO:0007669"/>
    <property type="project" value="UniProtKB-ARBA"/>
</dbReference>
<feature type="region of interest" description="Disordered" evidence="15">
    <location>
        <begin position="1388"/>
        <end position="1434"/>
    </location>
</feature>
<dbReference type="InterPro" id="IPR045110">
    <property type="entry name" value="XMAP215"/>
</dbReference>
<dbReference type="GO" id="GO:0051301">
    <property type="term" value="P:cell division"/>
    <property type="evidence" value="ECO:0007669"/>
    <property type="project" value="UniProtKB-KW"/>
</dbReference>
<dbReference type="InterPro" id="IPR048491">
    <property type="entry name" value="XMAP215_CLASP_TOG"/>
</dbReference>
<dbReference type="GO" id="GO:0030951">
    <property type="term" value="P:establishment or maintenance of microtubule cytoskeleton polarity"/>
    <property type="evidence" value="ECO:0007669"/>
    <property type="project" value="InterPro"/>
</dbReference>
<dbReference type="EMBL" id="JAZDUA010000036">
    <property type="protein sequence ID" value="KAK7871614.1"/>
    <property type="molecule type" value="Genomic_DNA"/>
</dbReference>
<dbReference type="GO" id="GO:0005813">
    <property type="term" value="C:centrosome"/>
    <property type="evidence" value="ECO:0007669"/>
    <property type="project" value="UniProtKB-SubCell"/>
</dbReference>
<accession>A0AAN9WEK7</accession>
<feature type="compositionally biased region" description="Acidic residues" evidence="15">
    <location>
        <begin position="1425"/>
        <end position="1434"/>
    </location>
</feature>
<feature type="region of interest" description="Disordered" evidence="15">
    <location>
        <begin position="1090"/>
        <end position="1124"/>
    </location>
</feature>
<feature type="region of interest" description="Disordered" evidence="15">
    <location>
        <begin position="794"/>
        <end position="825"/>
    </location>
</feature>
<feature type="domain" description="TOG" evidence="16">
    <location>
        <begin position="1153"/>
        <end position="1392"/>
    </location>
</feature>
<evidence type="ECO:0000256" key="15">
    <source>
        <dbReference type="SAM" id="MobiDB-lite"/>
    </source>
</evidence>
<evidence type="ECO:0000313" key="18">
    <source>
        <dbReference type="Proteomes" id="UP001378592"/>
    </source>
</evidence>
<keyword evidence="9" id="KW-0995">Kinetochore</keyword>
<dbReference type="SUPFAM" id="SSF48371">
    <property type="entry name" value="ARM repeat"/>
    <property type="match status" value="2"/>
</dbReference>
<dbReference type="FunFam" id="1.25.10.10:FF:000063">
    <property type="entry name" value="Putative cytoskeleton-associated protein 5"/>
    <property type="match status" value="1"/>
</dbReference>
<evidence type="ECO:0000256" key="3">
    <source>
        <dbReference type="ARBA" id="ARBA00004647"/>
    </source>
</evidence>
<feature type="domain" description="TOG" evidence="16">
    <location>
        <begin position="270"/>
        <end position="508"/>
    </location>
</feature>
<keyword evidence="4" id="KW-0158">Chromosome</keyword>
<evidence type="ECO:0000256" key="8">
    <source>
        <dbReference type="ARBA" id="ARBA00022776"/>
    </source>
</evidence>